<gene>
    <name evidence="2" type="ordered locus">Mzhil_0566</name>
</gene>
<reference evidence="2 3" key="1">
    <citation type="submission" date="2010-07" db="EMBL/GenBank/DDBJ databases">
        <title>The complete genome of Methanosalsum zhilinae DSM 4017.</title>
        <authorList>
            <consortium name="US DOE Joint Genome Institute (JGI-PGF)"/>
            <person name="Lucas S."/>
            <person name="Copeland A."/>
            <person name="Lapidus A."/>
            <person name="Glavina del Rio T."/>
            <person name="Dalin E."/>
            <person name="Tice H."/>
            <person name="Bruce D."/>
            <person name="Goodwin L."/>
            <person name="Pitluck S."/>
            <person name="Kyrpides N."/>
            <person name="Mavromatis K."/>
            <person name="Ovchinnikova G."/>
            <person name="Daligault H."/>
            <person name="Detter J.C."/>
            <person name="Han C."/>
            <person name="Tapia R."/>
            <person name="Larimer F."/>
            <person name="Land M."/>
            <person name="Hauser L."/>
            <person name="Markowitz V."/>
            <person name="Cheng J.-F."/>
            <person name="Hugenholtz P."/>
            <person name="Woyke T."/>
            <person name="Wu D."/>
            <person name="Spring S."/>
            <person name="Schueler E."/>
            <person name="Brambilla E."/>
            <person name="Klenk H.-P."/>
            <person name="Eisen J.A."/>
        </authorList>
    </citation>
    <scope>NUCLEOTIDE SEQUENCE [LARGE SCALE GENOMIC DNA]</scope>
    <source>
        <strain evidence="3">DSM 4017 / NBRC 107636 / OCM 62 / WeN5</strain>
    </source>
</reference>
<dbReference type="STRING" id="679901.Mzhil_0566"/>
<dbReference type="RefSeq" id="WP_013897872.1">
    <property type="nucleotide sequence ID" value="NC_015676.1"/>
</dbReference>
<dbReference type="AlphaFoldDB" id="F7XQ69"/>
<feature type="compositionally biased region" description="Basic and acidic residues" evidence="1">
    <location>
        <begin position="279"/>
        <end position="299"/>
    </location>
</feature>
<proteinExistence type="predicted"/>
<organism evidence="2 3">
    <name type="scientific">Methanosalsum zhilinae (strain DSM 4017 / NBRC 107636 / OCM 62 / WeN5)</name>
    <name type="common">Methanohalophilus zhilinae</name>
    <dbReference type="NCBI Taxonomy" id="679901"/>
    <lineage>
        <taxon>Archaea</taxon>
        <taxon>Methanobacteriati</taxon>
        <taxon>Methanobacteriota</taxon>
        <taxon>Stenosarchaea group</taxon>
        <taxon>Methanomicrobia</taxon>
        <taxon>Methanosarcinales</taxon>
        <taxon>Methanosarcinaceae</taxon>
        <taxon>Methanosalsum</taxon>
    </lineage>
</organism>
<dbReference type="EMBL" id="CP002101">
    <property type="protein sequence ID" value="AEH60433.1"/>
    <property type="molecule type" value="Genomic_DNA"/>
</dbReference>
<dbReference type="GeneID" id="10822175"/>
<dbReference type="HOGENOM" id="CLU_910942_0_0_2"/>
<keyword evidence="3" id="KW-1185">Reference proteome</keyword>
<evidence type="ECO:0000313" key="2">
    <source>
        <dbReference type="EMBL" id="AEH60433.1"/>
    </source>
</evidence>
<dbReference type="InterPro" id="IPR024096">
    <property type="entry name" value="NO_sig/Golgi_transp_ligand-bd"/>
</dbReference>
<dbReference type="KEGG" id="mzh:Mzhil_0566"/>
<evidence type="ECO:0000256" key="1">
    <source>
        <dbReference type="SAM" id="MobiDB-lite"/>
    </source>
</evidence>
<accession>F7XQ69</accession>
<dbReference type="SUPFAM" id="SSF111126">
    <property type="entry name" value="Ligand-binding domain in the NO signalling and Golgi transport"/>
    <property type="match status" value="1"/>
</dbReference>
<feature type="region of interest" description="Disordered" evidence="1">
    <location>
        <begin position="259"/>
        <end position="316"/>
    </location>
</feature>
<sequence length="316" mass="35308">MPPGPPPFEDISSSGPPPMEGAGFAQSMGAFGNMLKIQESISELLPESKVPWNESRKFLKANTIENIKSTPLYKFHRDLFKKIGLGDIQLIGYAPMHYIFGVPDCPVCNLYPALNNQKVCAATTDALYRFFAEDLELECSVEEIECTKDGGQICKFKVDLQPISAYQIMLDETDRKILNGQDLKNIGSDELDRRKEILTVYKLLENGQLSEIGRTYMQFAGNMPVQEKIFDPPWKAREELASIAKEKGTFGAAFGSMKEKMQASGDKNGRDATVTPRVKPVDADKKEHIPEKNKPDSGKSESFAELLSKMKKNKKE</sequence>
<protein>
    <recommendedName>
        <fullName evidence="4">4-vinyl reductase 4VR domain-containing protein</fullName>
    </recommendedName>
</protein>
<dbReference type="Proteomes" id="UP000006622">
    <property type="component" value="Chromosome"/>
</dbReference>
<name>F7XQ69_METZD</name>
<evidence type="ECO:0008006" key="4">
    <source>
        <dbReference type="Google" id="ProtNLM"/>
    </source>
</evidence>
<evidence type="ECO:0000313" key="3">
    <source>
        <dbReference type="Proteomes" id="UP000006622"/>
    </source>
</evidence>